<name>A0A059Y0W1_9BACT</name>
<dbReference type="Proteomes" id="UP000027059">
    <property type="component" value="Chromosome"/>
</dbReference>
<dbReference type="GO" id="GO:0009307">
    <property type="term" value="P:DNA restriction-modification system"/>
    <property type="evidence" value="ECO:0007669"/>
    <property type="project" value="InterPro"/>
</dbReference>
<dbReference type="InterPro" id="IPR011856">
    <property type="entry name" value="tRNA_endonuc-like_dom_sf"/>
</dbReference>
<dbReference type="InterPro" id="IPR016984">
    <property type="entry name" value="UCP031853"/>
</dbReference>
<dbReference type="KEGG" id="lfp:Y981_11320"/>
<sequence>MALWMIRSGKNGEREALDLEYNLAIVGWEEVPDLSTVQSREDLHRILQQSYPLFKANTLSNYAGQLWSFLRRIEPNDLVILPLKTRPFMAIGRVTGPYAYRKDLASIPLHVRPVTWLKEVPRSAFSQAILYSLGAFMTVCQIQKNQAEEVVRGLLEKGLPPPHQKSDEEISETDRMDPEVLALDQIRDFIGQKFKGHGLARLVAAILESQGYHLVVSPPGPDGGADIVAGMGPMGFGSPRLVVQVKSGDTPVDSKTVLELQGTMKDFQADHGLLVSWSGFKKSLTPKELSKHFFGVRFWDGDELIQNVLSSYEKFSKDLQSELPLKKIWTLIPEDAEE</sequence>
<dbReference type="Pfam" id="PF04471">
    <property type="entry name" value="Mrr_cat"/>
    <property type="match status" value="1"/>
</dbReference>
<dbReference type="Gene3D" id="3.40.1350.10">
    <property type="match status" value="1"/>
</dbReference>
<dbReference type="SUPFAM" id="SSF52980">
    <property type="entry name" value="Restriction endonuclease-like"/>
    <property type="match status" value="1"/>
</dbReference>
<organism evidence="2 3">
    <name type="scientific">Leptospirillum ferriphilum YSK</name>
    <dbReference type="NCBI Taxonomy" id="1441628"/>
    <lineage>
        <taxon>Bacteria</taxon>
        <taxon>Pseudomonadati</taxon>
        <taxon>Nitrospirota</taxon>
        <taxon>Nitrospiria</taxon>
        <taxon>Nitrospirales</taxon>
        <taxon>Nitrospiraceae</taxon>
        <taxon>Leptospirillum</taxon>
    </lineage>
</organism>
<accession>A0A059Y0W1</accession>
<dbReference type="EMBL" id="CP007243">
    <property type="protein sequence ID" value="AIA31107.1"/>
    <property type="molecule type" value="Genomic_DNA"/>
</dbReference>
<dbReference type="GO" id="GO:0003677">
    <property type="term" value="F:DNA binding"/>
    <property type="evidence" value="ECO:0007669"/>
    <property type="project" value="InterPro"/>
</dbReference>
<proteinExistence type="predicted"/>
<protein>
    <submittedName>
        <fullName evidence="2">Restriction endonuclease</fullName>
    </submittedName>
</protein>
<dbReference type="InterPro" id="IPR011335">
    <property type="entry name" value="Restrct_endonuc-II-like"/>
</dbReference>
<dbReference type="PIRSF" id="PIRSF031853">
    <property type="entry name" value="UPC031853"/>
    <property type="match status" value="1"/>
</dbReference>
<keyword evidence="2" id="KW-0540">Nuclease</keyword>
<evidence type="ECO:0000313" key="3">
    <source>
        <dbReference type="Proteomes" id="UP000027059"/>
    </source>
</evidence>
<keyword evidence="2" id="KW-0255">Endonuclease</keyword>
<dbReference type="AlphaFoldDB" id="A0A059Y0W1"/>
<keyword evidence="3" id="KW-1185">Reference proteome</keyword>
<dbReference type="OrthoDB" id="9781481at2"/>
<reference evidence="3" key="1">
    <citation type="submission" date="2014-02" db="EMBL/GenBank/DDBJ databases">
        <title>Complete genome sequence and comparative genomic analysis of the nitrogen-fixing bacterium Leptospirillum ferriphilum YSK.</title>
        <authorList>
            <person name="Guo X."/>
            <person name="Yin H."/>
            <person name="Liang Y."/>
            <person name="Hu Q."/>
            <person name="Ma L."/>
            <person name="Xiao Y."/>
            <person name="Zhang X."/>
            <person name="Qiu G."/>
            <person name="Liu X."/>
        </authorList>
    </citation>
    <scope>NUCLEOTIDE SEQUENCE [LARGE SCALE GENOMIC DNA]</scope>
    <source>
        <strain evidence="3">YSK</strain>
    </source>
</reference>
<reference evidence="2 3" key="2">
    <citation type="journal article" date="2015" name="Biomed. Res. Int.">
        <title>Effects of Arsenite Resistance on the Growth and Functional Gene Expression of Leptospirillum ferriphilum and Acidithiobacillus thiooxidans in Pure Culture and Coculture.</title>
        <authorList>
            <person name="Jiang H."/>
            <person name="Liang Y."/>
            <person name="Yin H."/>
            <person name="Xiao Y."/>
            <person name="Guo X."/>
            <person name="Xu Y."/>
            <person name="Hu Q."/>
            <person name="Liu H."/>
            <person name="Liu X."/>
        </authorList>
    </citation>
    <scope>NUCLEOTIDE SEQUENCE [LARGE SCALE GENOMIC DNA]</scope>
    <source>
        <strain evidence="2 3">YSK</strain>
    </source>
</reference>
<gene>
    <name evidence="2" type="ORF">Y981_11320</name>
</gene>
<keyword evidence="2" id="KW-0378">Hydrolase</keyword>
<dbReference type="InterPro" id="IPR007560">
    <property type="entry name" value="Restrct_endonuc_IV_Mrr"/>
</dbReference>
<evidence type="ECO:0000313" key="2">
    <source>
        <dbReference type="EMBL" id="AIA31107.1"/>
    </source>
</evidence>
<evidence type="ECO:0000259" key="1">
    <source>
        <dbReference type="Pfam" id="PF04471"/>
    </source>
</evidence>
<feature type="domain" description="Restriction endonuclease type IV Mrr" evidence="1">
    <location>
        <begin position="193"/>
        <end position="306"/>
    </location>
</feature>
<dbReference type="GO" id="GO:0004519">
    <property type="term" value="F:endonuclease activity"/>
    <property type="evidence" value="ECO:0007669"/>
    <property type="project" value="UniProtKB-KW"/>
</dbReference>
<dbReference type="RefSeq" id="WP_038506178.1">
    <property type="nucleotide sequence ID" value="NZ_CP007243.1"/>
</dbReference>
<dbReference type="REBASE" id="87534">
    <property type="entry name" value="LfeYSKMrrP"/>
</dbReference>
<dbReference type="HOGENOM" id="CLU_047680_0_0_0"/>